<dbReference type="OrthoDB" id="9806213at2"/>
<feature type="domain" description="Abortive phage infection protein C-terminal" evidence="1">
    <location>
        <begin position="318"/>
        <end position="542"/>
    </location>
</feature>
<dbReference type="InterPro" id="IPR018891">
    <property type="entry name" value="AIPR_C"/>
</dbReference>
<gene>
    <name evidence="2" type="ORF">SAMN05421803_106217</name>
</gene>
<dbReference type="Proteomes" id="UP000184452">
    <property type="component" value="Unassembled WGS sequence"/>
</dbReference>
<dbReference type="STRING" id="758803.SAMN05421803_106217"/>
<proteinExistence type="predicted"/>
<protein>
    <submittedName>
        <fullName evidence="2">AIPR protein</fullName>
    </submittedName>
</protein>
<evidence type="ECO:0000313" key="2">
    <source>
        <dbReference type="EMBL" id="SHJ48677.1"/>
    </source>
</evidence>
<evidence type="ECO:0000313" key="3">
    <source>
        <dbReference type="Proteomes" id="UP000184452"/>
    </source>
</evidence>
<name>A0A1M6JPL1_9ACTN</name>
<accession>A0A1M6JPL1</accession>
<reference evidence="2 3" key="1">
    <citation type="submission" date="2016-11" db="EMBL/GenBank/DDBJ databases">
        <authorList>
            <person name="Jaros S."/>
            <person name="Januszkiewicz K."/>
            <person name="Wedrychowicz H."/>
        </authorList>
    </citation>
    <scope>NUCLEOTIDE SEQUENCE [LARGE SCALE GENOMIC DNA]</scope>
    <source>
        <strain evidence="2 3">CGMCC 4.5723</strain>
    </source>
</reference>
<organism evidence="2 3">
    <name type="scientific">Nocardiopsis flavescens</name>
    <dbReference type="NCBI Taxonomy" id="758803"/>
    <lineage>
        <taxon>Bacteria</taxon>
        <taxon>Bacillati</taxon>
        <taxon>Actinomycetota</taxon>
        <taxon>Actinomycetes</taxon>
        <taxon>Streptosporangiales</taxon>
        <taxon>Nocardiopsidaceae</taxon>
        <taxon>Nocardiopsis</taxon>
    </lineage>
</organism>
<keyword evidence="3" id="KW-1185">Reference proteome</keyword>
<dbReference type="AlphaFoldDB" id="A0A1M6JPL1"/>
<dbReference type="EMBL" id="FQZK01000006">
    <property type="protein sequence ID" value="SHJ48677.1"/>
    <property type="molecule type" value="Genomic_DNA"/>
</dbReference>
<sequence length="635" mass="71456">MQKNLQRRTDVRDRGGATEAEYLGFPTTRTFEIRGFKSSDLQTHEKKVCQMSALSADQLVVKSLFGDYCATEYPGEDPDDVFEKYGATQVLKPKELTTEELSAGIVDGDKDGGVDSFFVFLNGALLNPDDPVLKPGDPALRHIGSHPELEIFLVQSKNKKNWEESVWEKLLSSLANLLDTNAEDTELEDLYRPSVVERTGILRKAIKSLAAKFPKVTFRVVYVTQAPEANLTETVRKRGEQVASLVRSRLTTGALVTAEHVGVEALYKLAGTEYSKPGILTFRHLIREDDDSFLGVASLEEYLKFIRNESGSLREEIFDSNVRDYEGDNTVNAAIGSTLESSDGPEFWWLNNGVTVLGDDVDSPQSTLTISRPLIVNGLQTSHVLHKADRDGLLSPDRLNNGVVVRVIKSVDEDTRDRIIAGTNRQTRVPGPALYATQSLQRDIERFLLVHDWYYERRKNRYKNQGMPAKRRITIGLLGQALITLKLGQPDAARARPSTLLSRQEGYNSLFPENMDRNAYLTAIEVIKSVDQFLSTEEARSILDDYTNARFYVAAGYLILELQLKNTSDFRFEVNFRRLARPLKTTLLSKALTVLATTAESFQSTHPRSSRDSVFKSSDFRRLYFQELTKTLKSK</sequence>
<dbReference type="Pfam" id="PF10592">
    <property type="entry name" value="AIPR"/>
    <property type="match status" value="1"/>
</dbReference>
<evidence type="ECO:0000259" key="1">
    <source>
        <dbReference type="Pfam" id="PF10592"/>
    </source>
</evidence>